<dbReference type="Proteomes" id="UP000184383">
    <property type="component" value="Unassembled WGS sequence"/>
</dbReference>
<dbReference type="GeneID" id="63750108"/>
<dbReference type="RefSeq" id="XP_040692782.1">
    <property type="nucleotide sequence ID" value="XM_040834260.1"/>
</dbReference>
<organism evidence="1 2">
    <name type="scientific">Aspergillus wentii DTO 134E9</name>
    <dbReference type="NCBI Taxonomy" id="1073089"/>
    <lineage>
        <taxon>Eukaryota</taxon>
        <taxon>Fungi</taxon>
        <taxon>Dikarya</taxon>
        <taxon>Ascomycota</taxon>
        <taxon>Pezizomycotina</taxon>
        <taxon>Eurotiomycetes</taxon>
        <taxon>Eurotiomycetidae</taxon>
        <taxon>Eurotiales</taxon>
        <taxon>Aspergillaceae</taxon>
        <taxon>Aspergillus</taxon>
        <taxon>Aspergillus subgen. Cremei</taxon>
    </lineage>
</organism>
<keyword evidence="2" id="KW-1185">Reference proteome</keyword>
<protein>
    <submittedName>
        <fullName evidence="1">Uncharacterized protein</fullName>
    </submittedName>
</protein>
<proteinExistence type="predicted"/>
<name>A0A1L9RW04_ASPWE</name>
<dbReference type="VEuPathDB" id="FungiDB:ASPWEDRAFT_355974"/>
<dbReference type="STRING" id="1073089.A0A1L9RW04"/>
<evidence type="ECO:0000313" key="1">
    <source>
        <dbReference type="EMBL" id="OJJ39106.1"/>
    </source>
</evidence>
<evidence type="ECO:0000313" key="2">
    <source>
        <dbReference type="Proteomes" id="UP000184383"/>
    </source>
</evidence>
<gene>
    <name evidence="1" type="ORF">ASPWEDRAFT_355974</name>
</gene>
<reference evidence="2" key="1">
    <citation type="journal article" date="2017" name="Genome Biol.">
        <title>Comparative genomics reveals high biological diversity and specific adaptations in the industrially and medically important fungal genus Aspergillus.</title>
        <authorList>
            <person name="de Vries R.P."/>
            <person name="Riley R."/>
            <person name="Wiebenga A."/>
            <person name="Aguilar-Osorio G."/>
            <person name="Amillis S."/>
            <person name="Uchima C.A."/>
            <person name="Anderluh G."/>
            <person name="Asadollahi M."/>
            <person name="Askin M."/>
            <person name="Barry K."/>
            <person name="Battaglia E."/>
            <person name="Bayram O."/>
            <person name="Benocci T."/>
            <person name="Braus-Stromeyer S.A."/>
            <person name="Caldana C."/>
            <person name="Canovas D."/>
            <person name="Cerqueira G.C."/>
            <person name="Chen F."/>
            <person name="Chen W."/>
            <person name="Choi C."/>
            <person name="Clum A."/>
            <person name="Dos Santos R.A."/>
            <person name="Damasio A.R."/>
            <person name="Diallinas G."/>
            <person name="Emri T."/>
            <person name="Fekete E."/>
            <person name="Flipphi M."/>
            <person name="Freyberg S."/>
            <person name="Gallo A."/>
            <person name="Gournas C."/>
            <person name="Habgood R."/>
            <person name="Hainaut M."/>
            <person name="Harispe M.L."/>
            <person name="Henrissat B."/>
            <person name="Hilden K.S."/>
            <person name="Hope R."/>
            <person name="Hossain A."/>
            <person name="Karabika E."/>
            <person name="Karaffa L."/>
            <person name="Karanyi Z."/>
            <person name="Krasevec N."/>
            <person name="Kuo A."/>
            <person name="Kusch H."/>
            <person name="LaButti K."/>
            <person name="Lagendijk E.L."/>
            <person name="Lapidus A."/>
            <person name="Levasseur A."/>
            <person name="Lindquist E."/>
            <person name="Lipzen A."/>
            <person name="Logrieco A.F."/>
            <person name="MacCabe A."/>
            <person name="Maekelae M.R."/>
            <person name="Malavazi I."/>
            <person name="Melin P."/>
            <person name="Meyer V."/>
            <person name="Mielnichuk N."/>
            <person name="Miskei M."/>
            <person name="Molnar A.P."/>
            <person name="Mule G."/>
            <person name="Ngan C.Y."/>
            <person name="Orejas M."/>
            <person name="Orosz E."/>
            <person name="Ouedraogo J.P."/>
            <person name="Overkamp K.M."/>
            <person name="Park H.-S."/>
            <person name="Perrone G."/>
            <person name="Piumi F."/>
            <person name="Punt P.J."/>
            <person name="Ram A.F."/>
            <person name="Ramon A."/>
            <person name="Rauscher S."/>
            <person name="Record E."/>
            <person name="Riano-Pachon D.M."/>
            <person name="Robert V."/>
            <person name="Roehrig J."/>
            <person name="Ruller R."/>
            <person name="Salamov A."/>
            <person name="Salih N.S."/>
            <person name="Samson R.A."/>
            <person name="Sandor E."/>
            <person name="Sanguinetti M."/>
            <person name="Schuetze T."/>
            <person name="Sepcic K."/>
            <person name="Shelest E."/>
            <person name="Sherlock G."/>
            <person name="Sophianopoulou V."/>
            <person name="Squina F.M."/>
            <person name="Sun H."/>
            <person name="Susca A."/>
            <person name="Todd R.B."/>
            <person name="Tsang A."/>
            <person name="Unkles S.E."/>
            <person name="van de Wiele N."/>
            <person name="van Rossen-Uffink D."/>
            <person name="Oliveira J.V."/>
            <person name="Vesth T.C."/>
            <person name="Visser J."/>
            <person name="Yu J.-H."/>
            <person name="Zhou M."/>
            <person name="Andersen M.R."/>
            <person name="Archer D.B."/>
            <person name="Baker S.E."/>
            <person name="Benoit I."/>
            <person name="Brakhage A.A."/>
            <person name="Braus G.H."/>
            <person name="Fischer R."/>
            <person name="Frisvad J.C."/>
            <person name="Goldman G.H."/>
            <person name="Houbraken J."/>
            <person name="Oakley B."/>
            <person name="Pocsi I."/>
            <person name="Scazzocchio C."/>
            <person name="Seiboth B."/>
            <person name="vanKuyk P.A."/>
            <person name="Wortman J."/>
            <person name="Dyer P.S."/>
            <person name="Grigoriev I.V."/>
        </authorList>
    </citation>
    <scope>NUCLEOTIDE SEQUENCE [LARGE SCALE GENOMIC DNA]</scope>
    <source>
        <strain evidence="2">DTO 134E9</strain>
    </source>
</reference>
<accession>A0A1L9RW04</accession>
<dbReference type="EMBL" id="KV878210">
    <property type="protein sequence ID" value="OJJ39106.1"/>
    <property type="molecule type" value="Genomic_DNA"/>
</dbReference>
<dbReference type="AlphaFoldDB" id="A0A1L9RW04"/>
<dbReference type="OrthoDB" id="4367324at2759"/>
<sequence>MDTQIPLLTYLQTALPRLPKTPLPERDHFPTDDYNPTAITTTTPWTDFTLTTILARYGDVLRNARIQSDPFASSPPRSILCYSVLRARVWDFVHPRVRRGLRCGIEYLSTDGEQAGMVPLCFDIDADDKKAHTPDAGYFDSRALVGEAPNRAPGVYVPSWVWGSDMVTAAAEGEDEAGENAKAMYYAVLSRVAFYMEENGAKYGFVLTDEELVVVRLGGRLGEMEVGESVKWGVGGSDEEPVMTVLLGLWYLGMIASE</sequence>